<dbReference type="HOGENOM" id="CLU_1401269_0_0_9"/>
<keyword evidence="2" id="KW-1185">Reference proteome</keyword>
<dbReference type="RefSeq" id="WP_012810081.1">
    <property type="nucleotide sequence ID" value="NC_013205.1"/>
</dbReference>
<evidence type="ECO:0000313" key="1">
    <source>
        <dbReference type="EMBL" id="ACV57722.1"/>
    </source>
</evidence>
<sequence length="196" mass="22078">MNALDHLPIPTFAITEQYAVIEASETARSAFAKKANLLDMVDVGSQDKLRRFVRPAMSGMKVELNFLTPNGIGLFDVFQRWRGQGQDMLGYIVCVPRQSDLNEVLESVSRLERRLETKPGANVADISRSRPTVWEHVTHSIHTIEELVGLLHADLIERGRGVYAELVLKELDSLRTLVAQEQKRSSGTVHLLHQRP</sequence>
<organism evidence="1 2">
    <name type="scientific">Alicyclobacillus acidocaldarius subsp. acidocaldarius (strain ATCC 27009 / DSM 446 / BCRC 14685 / JCM 5260 / KCTC 1825 / NBRC 15652 / NCIMB 11725 / NRRL B-14509 / 104-IA)</name>
    <name type="common">Bacillus acidocaldarius</name>
    <dbReference type="NCBI Taxonomy" id="521098"/>
    <lineage>
        <taxon>Bacteria</taxon>
        <taxon>Bacillati</taxon>
        <taxon>Bacillota</taxon>
        <taxon>Bacilli</taxon>
        <taxon>Bacillales</taxon>
        <taxon>Alicyclobacillaceae</taxon>
        <taxon>Alicyclobacillus</taxon>
    </lineage>
</organism>
<dbReference type="AlphaFoldDB" id="C8WTI0"/>
<reference evidence="1 2" key="2">
    <citation type="journal article" date="2010" name="Stand. Genomic Sci.">
        <title>Complete genome sequence of Alicyclobacillus acidocaldarius type strain (104-IA).</title>
        <authorList>
            <person name="Mavromatis K."/>
            <person name="Sikorski J."/>
            <person name="Lapidus A."/>
            <person name="Glavina Del Rio T."/>
            <person name="Copeland A."/>
            <person name="Tice H."/>
            <person name="Cheng J.F."/>
            <person name="Lucas S."/>
            <person name="Chen F."/>
            <person name="Nolan M."/>
            <person name="Bruce D."/>
            <person name="Goodwin L."/>
            <person name="Pitluck S."/>
            <person name="Ivanova N."/>
            <person name="Ovchinnikova G."/>
            <person name="Pati A."/>
            <person name="Chen A."/>
            <person name="Palaniappan K."/>
            <person name="Land M."/>
            <person name="Hauser L."/>
            <person name="Chang Y.J."/>
            <person name="Jeffries C.D."/>
            <person name="Chain P."/>
            <person name="Meincke L."/>
            <person name="Sims D."/>
            <person name="Chertkov O."/>
            <person name="Han C."/>
            <person name="Brettin T."/>
            <person name="Detter J.C."/>
            <person name="Wahrenburg C."/>
            <person name="Rohde M."/>
            <person name="Pukall R."/>
            <person name="Goker M."/>
            <person name="Bristow J."/>
            <person name="Eisen J.A."/>
            <person name="Markowitz V."/>
            <person name="Hugenholtz P."/>
            <person name="Klenk H.P."/>
            <person name="Kyrpides N.C."/>
        </authorList>
    </citation>
    <scope>NUCLEOTIDE SEQUENCE [LARGE SCALE GENOMIC DNA]</scope>
    <source>
        <strain evidence="2">ATCC 27009 / DSM 446 / BCRC 14685 / JCM 5260 / KCTC 1825 / NBRC 15652 / NCIMB 11725 / NRRL B-14509 / 104-IA</strain>
    </source>
</reference>
<accession>C8WTI0</accession>
<dbReference type="EMBL" id="CP001727">
    <property type="protein sequence ID" value="ACV57722.1"/>
    <property type="molecule type" value="Genomic_DNA"/>
</dbReference>
<dbReference type="Proteomes" id="UP000001917">
    <property type="component" value="Chromosome"/>
</dbReference>
<proteinExistence type="predicted"/>
<reference evidence="2" key="1">
    <citation type="submission" date="2009-09" db="EMBL/GenBank/DDBJ databases">
        <title>The complete chromosome of Alicyclobacillus acidocaldarius subsp. acidocaldarius DSM 446.</title>
        <authorList>
            <consortium name="US DOE Joint Genome Institute (JGI-PGF)"/>
            <person name="Lucas S."/>
            <person name="Copeland A."/>
            <person name="Lapidus A."/>
            <person name="Glavina del Rio T."/>
            <person name="Dalin E."/>
            <person name="Tice H."/>
            <person name="Bruce D."/>
            <person name="Goodwin L."/>
            <person name="Pitluck S."/>
            <person name="Kyrpides N."/>
            <person name="Mavromatis K."/>
            <person name="Ivanova N."/>
            <person name="Ovchinnikova G."/>
            <person name="Chertkov O."/>
            <person name="Sims D."/>
            <person name="Brettin T."/>
            <person name="Detter J.C."/>
            <person name="Han C."/>
            <person name="Larimer F."/>
            <person name="Land M."/>
            <person name="Hauser L."/>
            <person name="Markowitz V."/>
            <person name="Cheng J.-F."/>
            <person name="Hugenholtz P."/>
            <person name="Woyke T."/>
            <person name="Wu D."/>
            <person name="Pukall R."/>
            <person name="Klenk H.-P."/>
            <person name="Eisen J.A."/>
        </authorList>
    </citation>
    <scope>NUCLEOTIDE SEQUENCE [LARGE SCALE GENOMIC DNA]</scope>
    <source>
        <strain evidence="2">ATCC 27009 / DSM 446 / BCRC 14685 / JCM 5260 / KCTC 1825 / NBRC 15652 / NCIMB 11725 / NRRL B-14509 / 104-IA</strain>
    </source>
</reference>
<dbReference type="KEGG" id="aac:Aaci_0674"/>
<name>C8WTI0_ALIAD</name>
<evidence type="ECO:0000313" key="2">
    <source>
        <dbReference type="Proteomes" id="UP000001917"/>
    </source>
</evidence>
<gene>
    <name evidence="1" type="ordered locus">Aaci_0674</name>
</gene>
<protein>
    <submittedName>
        <fullName evidence="1">Uncharacterized protein</fullName>
    </submittedName>
</protein>